<dbReference type="AlphaFoldDB" id="A0A6J6GP13"/>
<protein>
    <submittedName>
        <fullName evidence="1">Unannotated protein</fullName>
    </submittedName>
</protein>
<dbReference type="EMBL" id="CAEZSR010000357">
    <property type="protein sequence ID" value="CAB4603027.1"/>
    <property type="molecule type" value="Genomic_DNA"/>
</dbReference>
<proteinExistence type="predicted"/>
<name>A0A6J6GP13_9ZZZZ</name>
<sequence length="73" mass="8143">MLRASAAFTTAPSSTLQRFEILRFRLSLSGASLRHTMMSGWMPRLRSSVTECWVGLVFCSPEGPMKGTSVTWM</sequence>
<accession>A0A6J6GP13</accession>
<gene>
    <name evidence="1" type="ORF">UFOPK1493_04460</name>
</gene>
<evidence type="ECO:0000313" key="1">
    <source>
        <dbReference type="EMBL" id="CAB4603027.1"/>
    </source>
</evidence>
<organism evidence="1">
    <name type="scientific">freshwater metagenome</name>
    <dbReference type="NCBI Taxonomy" id="449393"/>
    <lineage>
        <taxon>unclassified sequences</taxon>
        <taxon>metagenomes</taxon>
        <taxon>ecological metagenomes</taxon>
    </lineage>
</organism>
<reference evidence="1" key="1">
    <citation type="submission" date="2020-05" db="EMBL/GenBank/DDBJ databases">
        <authorList>
            <person name="Chiriac C."/>
            <person name="Salcher M."/>
            <person name="Ghai R."/>
            <person name="Kavagutti S V."/>
        </authorList>
    </citation>
    <scope>NUCLEOTIDE SEQUENCE</scope>
</reference>